<name>A0A7T5UGF7_9BACT</name>
<evidence type="ECO:0000313" key="1">
    <source>
        <dbReference type="EMBL" id="QQG35290.1"/>
    </source>
</evidence>
<protein>
    <submittedName>
        <fullName evidence="1">Uncharacterized protein</fullName>
    </submittedName>
</protein>
<sequence>MTIKDDVLKDVPQALVDRHVPAIKALCGKYAEAVNIITMAYEKDPLNYENDPDVVAFRDEYNALSRKTHQDFIQDGGTDEQWNILSPAVHYGHFGP</sequence>
<proteinExistence type="predicted"/>
<gene>
    <name evidence="1" type="ORF">HYS17_06940</name>
</gene>
<evidence type="ECO:0000313" key="2">
    <source>
        <dbReference type="Proteomes" id="UP000595362"/>
    </source>
</evidence>
<reference evidence="1 2" key="1">
    <citation type="submission" date="2020-07" db="EMBL/GenBank/DDBJ databases">
        <title>Huge and variable diversity of episymbiotic CPR bacteria and DPANN archaea in groundwater ecosystems.</title>
        <authorList>
            <person name="He C.Y."/>
            <person name="Keren R."/>
            <person name="Whittaker M."/>
            <person name="Farag I.F."/>
            <person name="Doudna J."/>
            <person name="Cate J.H.D."/>
            <person name="Banfield J.F."/>
        </authorList>
    </citation>
    <scope>NUCLEOTIDE SEQUENCE [LARGE SCALE GENOMIC DNA]</scope>
    <source>
        <strain evidence="1">NC_groundwater_70_Ag_B-0.1um_54_66</strain>
    </source>
</reference>
<accession>A0A7T5UGF7</accession>
<dbReference type="EMBL" id="CP066681">
    <property type="protein sequence ID" value="QQG35290.1"/>
    <property type="molecule type" value="Genomic_DNA"/>
</dbReference>
<organism evidence="1 2">
    <name type="scientific">Micavibrio aeruginosavorus</name>
    <dbReference type="NCBI Taxonomy" id="349221"/>
    <lineage>
        <taxon>Bacteria</taxon>
        <taxon>Pseudomonadati</taxon>
        <taxon>Bdellovibrionota</taxon>
        <taxon>Bdellovibrionia</taxon>
        <taxon>Bdellovibrionales</taxon>
        <taxon>Pseudobdellovibrionaceae</taxon>
        <taxon>Micavibrio</taxon>
    </lineage>
</organism>
<dbReference type="Proteomes" id="UP000595362">
    <property type="component" value="Chromosome"/>
</dbReference>
<dbReference type="AlphaFoldDB" id="A0A7T5UGF7"/>